<evidence type="ECO:0000313" key="2">
    <source>
        <dbReference type="EMBL" id="GEK56942.1"/>
    </source>
</evidence>
<dbReference type="AlphaFoldDB" id="A0A510Y0U1"/>
<name>A0A510Y0U1_9GAMM</name>
<sequence length="187" mass="20895">MVLSSESIKKELIEGKLVIEGFKESSFRPASYLLRLSDHILLMEQHDREIDTKSTDTKSFFKAIQIPIEGYVLKPGDFILGASVESLSLPSFLCGELSQLSCYARVGLNINFSANYVAPTFGHNNPSSITFEIKNESCNDIRIYPRVNFCHIRFIQTDLDVKSSYNGIYSGHKEAKAADFSTKPAKG</sequence>
<dbReference type="Proteomes" id="UP000321419">
    <property type="component" value="Unassembled WGS sequence"/>
</dbReference>
<dbReference type="GO" id="GO:0006229">
    <property type="term" value="P:dUTP biosynthetic process"/>
    <property type="evidence" value="ECO:0007669"/>
    <property type="project" value="InterPro"/>
</dbReference>
<dbReference type="InterPro" id="IPR011962">
    <property type="entry name" value="dCTP_deaminase"/>
</dbReference>
<keyword evidence="1" id="KW-0546">Nucleotide metabolism</keyword>
<comment type="caution">
    <text evidence="2">The sequence shown here is derived from an EMBL/GenBank/DDBJ whole genome shotgun (WGS) entry which is preliminary data.</text>
</comment>
<dbReference type="RefSeq" id="WP_089346331.1">
    <property type="nucleotide sequence ID" value="NZ_BJUM01000065.1"/>
</dbReference>
<gene>
    <name evidence="2" type="ORF">PES01_37870</name>
</gene>
<dbReference type="SUPFAM" id="SSF51283">
    <property type="entry name" value="dUTPase-like"/>
    <property type="match status" value="1"/>
</dbReference>
<dbReference type="OrthoDB" id="9780956at2"/>
<dbReference type="PANTHER" id="PTHR42680:SF3">
    <property type="entry name" value="DCTP DEAMINASE"/>
    <property type="match status" value="1"/>
</dbReference>
<organism evidence="2 3">
    <name type="scientific">Pseudoalteromonas espejiana</name>
    <dbReference type="NCBI Taxonomy" id="28107"/>
    <lineage>
        <taxon>Bacteria</taxon>
        <taxon>Pseudomonadati</taxon>
        <taxon>Pseudomonadota</taxon>
        <taxon>Gammaproteobacteria</taxon>
        <taxon>Alteromonadales</taxon>
        <taxon>Pseudoalteromonadaceae</taxon>
        <taxon>Pseudoalteromonas</taxon>
    </lineage>
</organism>
<dbReference type="GO" id="GO:0008829">
    <property type="term" value="F:dCTP deaminase activity"/>
    <property type="evidence" value="ECO:0007669"/>
    <property type="project" value="InterPro"/>
</dbReference>
<dbReference type="EMBL" id="BJUM01000065">
    <property type="protein sequence ID" value="GEK56942.1"/>
    <property type="molecule type" value="Genomic_DNA"/>
</dbReference>
<dbReference type="InterPro" id="IPR036157">
    <property type="entry name" value="dUTPase-like_sf"/>
</dbReference>
<dbReference type="Pfam" id="PF22769">
    <property type="entry name" value="DCD"/>
    <property type="match status" value="1"/>
</dbReference>
<evidence type="ECO:0000256" key="1">
    <source>
        <dbReference type="ARBA" id="ARBA00023080"/>
    </source>
</evidence>
<accession>A0A510Y0U1</accession>
<dbReference type="PANTHER" id="PTHR42680">
    <property type="entry name" value="DCTP DEAMINASE"/>
    <property type="match status" value="1"/>
</dbReference>
<proteinExistence type="predicted"/>
<protein>
    <submittedName>
        <fullName evidence="2">Deoxycytidine triphosphate deaminase</fullName>
    </submittedName>
</protein>
<reference evidence="2 3" key="1">
    <citation type="submission" date="2019-07" db="EMBL/GenBank/DDBJ databases">
        <title>Whole genome shotgun sequence of Pseudoalteromonas espejiana NBRC 102222.</title>
        <authorList>
            <person name="Hosoyama A."/>
            <person name="Uohara A."/>
            <person name="Ohji S."/>
            <person name="Ichikawa N."/>
        </authorList>
    </citation>
    <scope>NUCLEOTIDE SEQUENCE [LARGE SCALE GENOMIC DNA]</scope>
    <source>
        <strain evidence="2 3">NBRC 102222</strain>
    </source>
</reference>
<evidence type="ECO:0000313" key="3">
    <source>
        <dbReference type="Proteomes" id="UP000321419"/>
    </source>
</evidence>
<dbReference type="Gene3D" id="2.70.40.10">
    <property type="match status" value="1"/>
</dbReference>
<keyword evidence="3" id="KW-1185">Reference proteome</keyword>